<sequence length="87" mass="9879">MSELSNSAAAIVANATKKLREEGEVAKSRLLDQQFHITLTGAIRLCVGRYADPLVPRKTSDPQFWPKDVTLEMEQRWLAMIKEHRSV</sequence>
<gene>
    <name evidence="1" type="ORF">TGAM01_v203199</name>
</gene>
<dbReference type="AlphaFoldDB" id="A0A2P4ZUU1"/>
<comment type="caution">
    <text evidence="1">The sequence shown here is derived from an EMBL/GenBank/DDBJ whole genome shotgun (WGS) entry which is preliminary data.</text>
</comment>
<dbReference type="EMBL" id="JPDN02000008">
    <property type="protein sequence ID" value="PON28062.1"/>
    <property type="molecule type" value="Genomic_DNA"/>
</dbReference>
<evidence type="ECO:0000313" key="2">
    <source>
        <dbReference type="Proteomes" id="UP000054821"/>
    </source>
</evidence>
<keyword evidence="2" id="KW-1185">Reference proteome</keyword>
<evidence type="ECO:0000313" key="1">
    <source>
        <dbReference type="EMBL" id="PON28062.1"/>
    </source>
</evidence>
<name>A0A2P4ZUU1_9HYPO</name>
<dbReference type="GeneID" id="36347441"/>
<organism evidence="1 2">
    <name type="scientific">Trichoderma gamsii</name>
    <dbReference type="NCBI Taxonomy" id="398673"/>
    <lineage>
        <taxon>Eukaryota</taxon>
        <taxon>Fungi</taxon>
        <taxon>Dikarya</taxon>
        <taxon>Ascomycota</taxon>
        <taxon>Pezizomycotina</taxon>
        <taxon>Sordariomycetes</taxon>
        <taxon>Hypocreomycetidae</taxon>
        <taxon>Hypocreales</taxon>
        <taxon>Hypocreaceae</taxon>
        <taxon>Trichoderma</taxon>
    </lineage>
</organism>
<protein>
    <submittedName>
        <fullName evidence="1">Uncharacterized protein</fullName>
    </submittedName>
</protein>
<proteinExistence type="predicted"/>
<reference evidence="1 2" key="1">
    <citation type="journal article" date="2016" name="Genome Announc.">
        <title>Draft Whole-Genome Sequence of Trichoderma gamsii T6085, a Promising Biocontrol Agent of Fusarium Head Blight on Wheat.</title>
        <authorList>
            <person name="Baroncelli R."/>
            <person name="Zapparata A."/>
            <person name="Piaggeschi G."/>
            <person name="Sarrocco S."/>
            <person name="Vannacci G."/>
        </authorList>
    </citation>
    <scope>NUCLEOTIDE SEQUENCE [LARGE SCALE GENOMIC DNA]</scope>
    <source>
        <strain evidence="1 2">T6085</strain>
    </source>
</reference>
<dbReference type="RefSeq" id="XP_024406133.1">
    <property type="nucleotide sequence ID" value="XM_024549155.1"/>
</dbReference>
<dbReference type="Proteomes" id="UP000054821">
    <property type="component" value="Unassembled WGS sequence"/>
</dbReference>
<accession>A0A2P4ZUU1</accession>